<evidence type="ECO:0000313" key="2">
    <source>
        <dbReference type="Proteomes" id="UP000092666"/>
    </source>
</evidence>
<reference evidence="2" key="2">
    <citation type="submission" date="2013-12" db="EMBL/GenBank/DDBJ databases">
        <title>Evolution of pathogenesis and genome organization in the Tremellales.</title>
        <authorList>
            <person name="Cuomo C."/>
            <person name="Litvintseva A."/>
            <person name="Heitman J."/>
            <person name="Chen Y."/>
            <person name="Sun S."/>
            <person name="Springer D."/>
            <person name="Dromer F."/>
            <person name="Young S."/>
            <person name="Zeng Q."/>
            <person name="Chapman S."/>
            <person name="Gujja S."/>
            <person name="Saif S."/>
            <person name="Birren B."/>
        </authorList>
    </citation>
    <scope>NUCLEOTIDE SEQUENCE [LARGE SCALE GENOMIC DNA]</scope>
    <source>
        <strain evidence="2">BCC8398</strain>
    </source>
</reference>
<dbReference type="AlphaFoldDB" id="A0A1B9GZX2"/>
<evidence type="ECO:0000313" key="1">
    <source>
        <dbReference type="EMBL" id="OCF36544.1"/>
    </source>
</evidence>
<organism evidence="1 2">
    <name type="scientific">Kwoniella heveanensis BCC8398</name>
    <dbReference type="NCBI Taxonomy" id="1296120"/>
    <lineage>
        <taxon>Eukaryota</taxon>
        <taxon>Fungi</taxon>
        <taxon>Dikarya</taxon>
        <taxon>Basidiomycota</taxon>
        <taxon>Agaricomycotina</taxon>
        <taxon>Tremellomycetes</taxon>
        <taxon>Tremellales</taxon>
        <taxon>Cryptococcaceae</taxon>
        <taxon>Kwoniella</taxon>
    </lineage>
</organism>
<name>A0A1B9GZX2_9TREE</name>
<protein>
    <submittedName>
        <fullName evidence="1">Uncharacterized protein</fullName>
    </submittedName>
</protein>
<reference evidence="1 2" key="1">
    <citation type="submission" date="2013-07" db="EMBL/GenBank/DDBJ databases">
        <title>The Genome Sequence of Cryptococcus heveanensis BCC8398.</title>
        <authorList>
            <consortium name="The Broad Institute Genome Sequencing Platform"/>
            <person name="Cuomo C."/>
            <person name="Litvintseva A."/>
            <person name="Chen Y."/>
            <person name="Heitman J."/>
            <person name="Sun S."/>
            <person name="Springer D."/>
            <person name="Dromer F."/>
            <person name="Young S.K."/>
            <person name="Zeng Q."/>
            <person name="Gargeya S."/>
            <person name="Fitzgerald M."/>
            <person name="Abouelleil A."/>
            <person name="Alvarado L."/>
            <person name="Berlin A.M."/>
            <person name="Chapman S.B."/>
            <person name="Dewar J."/>
            <person name="Goldberg J."/>
            <person name="Griggs A."/>
            <person name="Gujja S."/>
            <person name="Hansen M."/>
            <person name="Howarth C."/>
            <person name="Imamovic A."/>
            <person name="Larimer J."/>
            <person name="McCowan C."/>
            <person name="Murphy C."/>
            <person name="Pearson M."/>
            <person name="Priest M."/>
            <person name="Roberts A."/>
            <person name="Saif S."/>
            <person name="Shea T."/>
            <person name="Sykes S."/>
            <person name="Wortman J."/>
            <person name="Nusbaum C."/>
            <person name="Birren B."/>
        </authorList>
    </citation>
    <scope>NUCLEOTIDE SEQUENCE [LARGE SCALE GENOMIC DNA]</scope>
    <source>
        <strain evidence="1 2">BCC8398</strain>
    </source>
</reference>
<dbReference type="Proteomes" id="UP000092666">
    <property type="component" value="Unassembled WGS sequence"/>
</dbReference>
<dbReference type="EMBL" id="KI669495">
    <property type="protein sequence ID" value="OCF36544.1"/>
    <property type="molecule type" value="Genomic_DNA"/>
</dbReference>
<proteinExistence type="predicted"/>
<sequence>MEDPLSAMRSFVSHGRATLQPTIAIYPRLKLQISTTGLPASPKCRFWVGAYPTASTSCSQTCFKDRYDACRNTSNLVPVSVSDVPVFADEEMSQIPMPSHLVERFRPALKNATLYFGSLITAPGVVSGCVAPLHGDTYVHTAVLMGRNEYDQLRNSVDTSPRLDSATAFDSAYCDLDTRSITIRRGAITDEQGALTGYEFEVQWAKAPDLSAHPPRSLYSTFSWQNQHWEYQPHLPGLGGSAGSGAGITHEQAVPTTASAISDVPAITFTQYTGPADTASQEVSQVEYEYSSRYQSPAAPDTTWCQAPTDNPQMSDAQQMLQVPETDSFGHIIQRGRIDNASRD</sequence>
<gene>
    <name evidence="1" type="ORF">I316_01794</name>
</gene>
<keyword evidence="2" id="KW-1185">Reference proteome</keyword>
<accession>A0A1B9GZX2</accession>